<dbReference type="EMBL" id="JAPCWZ010000007">
    <property type="protein sequence ID" value="KAK8856362.1"/>
    <property type="molecule type" value="Genomic_DNA"/>
</dbReference>
<accession>A0ABR2I2F1</accession>
<sequence>MMRFPRKSNHAPILDLVGSLSSYGINEYLDLPQIIVCGDQSSGKSSALEAISRVPFAVQDELFTRFATEIILRRQEVKDIRAFIINSSSRHNDNDNNTLVKDMVISYMEKPRSIILARRVGSELRPNISHHCDRTGNIKAHGICQSQRDSSSQNIHA</sequence>
<proteinExistence type="predicted"/>
<organism evidence="2 3">
    <name type="scientific">Apiospora arundinis</name>
    <dbReference type="NCBI Taxonomy" id="335852"/>
    <lineage>
        <taxon>Eukaryota</taxon>
        <taxon>Fungi</taxon>
        <taxon>Dikarya</taxon>
        <taxon>Ascomycota</taxon>
        <taxon>Pezizomycotina</taxon>
        <taxon>Sordariomycetes</taxon>
        <taxon>Xylariomycetidae</taxon>
        <taxon>Amphisphaeriales</taxon>
        <taxon>Apiosporaceae</taxon>
        <taxon>Apiospora</taxon>
    </lineage>
</organism>
<reference evidence="2 3" key="1">
    <citation type="journal article" date="2024" name="IMA Fungus">
        <title>Apiospora arundinis, a panoply of carbohydrate-active enzymes and secondary metabolites.</title>
        <authorList>
            <person name="Sorensen T."/>
            <person name="Petersen C."/>
            <person name="Muurmann A.T."/>
            <person name="Christiansen J.V."/>
            <person name="Brundto M.L."/>
            <person name="Overgaard C.K."/>
            <person name="Boysen A.T."/>
            <person name="Wollenberg R.D."/>
            <person name="Larsen T.O."/>
            <person name="Sorensen J.L."/>
            <person name="Nielsen K.L."/>
            <person name="Sondergaard T.E."/>
        </authorList>
    </citation>
    <scope>NUCLEOTIDE SEQUENCE [LARGE SCALE GENOMIC DNA]</scope>
    <source>
        <strain evidence="2 3">AAU 773</strain>
    </source>
</reference>
<protein>
    <submittedName>
        <fullName evidence="2">P-loop containing nucleoside triphosphate hydrolase protein</fullName>
    </submittedName>
</protein>
<evidence type="ECO:0000259" key="1">
    <source>
        <dbReference type="Pfam" id="PF00350"/>
    </source>
</evidence>
<evidence type="ECO:0000313" key="2">
    <source>
        <dbReference type="EMBL" id="KAK8856362.1"/>
    </source>
</evidence>
<dbReference type="Proteomes" id="UP001390339">
    <property type="component" value="Unassembled WGS sequence"/>
</dbReference>
<dbReference type="GO" id="GO:0016787">
    <property type="term" value="F:hydrolase activity"/>
    <property type="evidence" value="ECO:0007669"/>
    <property type="project" value="UniProtKB-KW"/>
</dbReference>
<comment type="caution">
    <text evidence="2">The sequence shown here is derived from an EMBL/GenBank/DDBJ whole genome shotgun (WGS) entry which is preliminary data.</text>
</comment>
<dbReference type="Gene3D" id="3.40.50.300">
    <property type="entry name" value="P-loop containing nucleotide triphosphate hydrolases"/>
    <property type="match status" value="1"/>
</dbReference>
<evidence type="ECO:0000313" key="3">
    <source>
        <dbReference type="Proteomes" id="UP001390339"/>
    </source>
</evidence>
<keyword evidence="3" id="KW-1185">Reference proteome</keyword>
<gene>
    <name evidence="2" type="ORF">PGQ11_012274</name>
</gene>
<dbReference type="InterPro" id="IPR027417">
    <property type="entry name" value="P-loop_NTPase"/>
</dbReference>
<dbReference type="Pfam" id="PF00350">
    <property type="entry name" value="Dynamin_N"/>
    <property type="match status" value="1"/>
</dbReference>
<keyword evidence="2" id="KW-0378">Hydrolase</keyword>
<feature type="domain" description="Dynamin N-terminal" evidence="1">
    <location>
        <begin position="34"/>
        <end position="93"/>
    </location>
</feature>
<name>A0ABR2I2F1_9PEZI</name>
<dbReference type="SUPFAM" id="SSF52540">
    <property type="entry name" value="P-loop containing nucleoside triphosphate hydrolases"/>
    <property type="match status" value="1"/>
</dbReference>
<dbReference type="InterPro" id="IPR045063">
    <property type="entry name" value="Dynamin_N"/>
</dbReference>